<protein>
    <recommendedName>
        <fullName evidence="4">Phosphate-selective porin O/P</fullName>
    </recommendedName>
</protein>
<dbReference type="EMBL" id="SHKN01000001">
    <property type="protein sequence ID" value="RZT95975.1"/>
    <property type="molecule type" value="Genomic_DNA"/>
</dbReference>
<accession>A0A4V2FSX7</accession>
<evidence type="ECO:0008006" key="4">
    <source>
        <dbReference type="Google" id="ProtNLM"/>
    </source>
</evidence>
<keyword evidence="3" id="KW-1185">Reference proteome</keyword>
<comment type="caution">
    <text evidence="2">The sequence shown here is derived from an EMBL/GenBank/DDBJ whole genome shotgun (WGS) entry which is preliminary data.</text>
</comment>
<reference evidence="2 3" key="1">
    <citation type="submission" date="2019-02" db="EMBL/GenBank/DDBJ databases">
        <title>Genomic Encyclopedia of Type Strains, Phase IV (KMG-IV): sequencing the most valuable type-strain genomes for metagenomic binning, comparative biology and taxonomic classification.</title>
        <authorList>
            <person name="Goeker M."/>
        </authorList>
    </citation>
    <scope>NUCLEOTIDE SEQUENCE [LARGE SCALE GENOMIC DNA]</scope>
    <source>
        <strain evidence="2 3">DSM 28825</strain>
    </source>
</reference>
<evidence type="ECO:0000256" key="1">
    <source>
        <dbReference type="SAM" id="SignalP"/>
    </source>
</evidence>
<evidence type="ECO:0000313" key="2">
    <source>
        <dbReference type="EMBL" id="RZT95975.1"/>
    </source>
</evidence>
<evidence type="ECO:0000313" key="3">
    <source>
        <dbReference type="Proteomes" id="UP000293562"/>
    </source>
</evidence>
<gene>
    <name evidence="2" type="ORF">EV201_0604</name>
</gene>
<dbReference type="AlphaFoldDB" id="A0A4V2FSX7"/>
<dbReference type="SUPFAM" id="SSF56935">
    <property type="entry name" value="Porins"/>
    <property type="match status" value="1"/>
</dbReference>
<organism evidence="2 3">
    <name type="scientific">Ancylomarina subtilis</name>
    <dbReference type="NCBI Taxonomy" id="1639035"/>
    <lineage>
        <taxon>Bacteria</taxon>
        <taxon>Pseudomonadati</taxon>
        <taxon>Bacteroidota</taxon>
        <taxon>Bacteroidia</taxon>
        <taxon>Marinilabiliales</taxon>
        <taxon>Marinifilaceae</taxon>
        <taxon>Ancylomarina</taxon>
    </lineage>
</organism>
<dbReference type="Proteomes" id="UP000293562">
    <property type="component" value="Unassembled WGS sequence"/>
</dbReference>
<keyword evidence="1" id="KW-0732">Signal</keyword>
<sequence length="387" mass="43948">MFYLKTWLGICFLMSTIFVHAQEKPVVDIGGALRFNYNYSSWKDAQKKRGGDLGYDVFRLNAKAQYKGLKVNAEYRFYSEDFGGAMLKQGWIAYDFNKNDELHFGLTQVPFGITKYNSNSWFFSLNYYVGLEDDHDMGFKFTHQGEKWDYSLAFFKNAEELRFGNKSDVSNSRYSYDVSSIDLTGDGQSNIRNKEVNQLNGNLSYKIENSKAKHRLGVSAQYGGLYNLDTEEMGNHYALAAYYELQAGQFGVKAQVANYKYSAKNLDSEPENVIAMTAYGAPYLVASEANLYTLGLSYTIPLKWGPVSNVVIYNDFGYMDKAESNFESSIMNVTGAMFTAGNIYTYFDLAAGKNQPWLGSEWTNALASGTLDAKWEMRFNINVGYYF</sequence>
<feature type="signal peptide" evidence="1">
    <location>
        <begin position="1"/>
        <end position="21"/>
    </location>
</feature>
<proteinExistence type="predicted"/>
<feature type="chain" id="PRO_5020394758" description="Phosphate-selective porin O/P" evidence="1">
    <location>
        <begin position="22"/>
        <end position="387"/>
    </location>
</feature>
<name>A0A4V2FSX7_9BACT</name>